<sequence>MENRLPAENLFSQKQSWPILNGLLAQHQLTPPVPADFSLTQGVAPTRKRPTDQVLGNDLLSLITANGATEFSQLVGSQPIPELVVPFIPPGVQTQPVISSSYHDLLGKDVPNVTPIQRDALKIILQMNDSFVSNVENKLKEINVSESDFEAYVDHVTGQTNLPSYTFVTWSATQKEVIEAIRMQMVKNRNIIEKLCEGYDIPKQTLIAFIKEQCEYMEQEKMREMLQGQVTGSVLPIGQ</sequence>
<gene>
    <name evidence="1" type="ORF">GCK72_022815</name>
</gene>
<proteinExistence type="predicted"/>
<dbReference type="Proteomes" id="UP000483820">
    <property type="component" value="Chromosome X"/>
</dbReference>
<accession>A0A6A5FUX1</accession>
<dbReference type="EMBL" id="WUAV01000006">
    <property type="protein sequence ID" value="KAF1746362.1"/>
    <property type="molecule type" value="Genomic_DNA"/>
</dbReference>
<dbReference type="CTD" id="9823109"/>
<name>A0A6A5FUX1_CAERE</name>
<reference evidence="1 2" key="1">
    <citation type="submission" date="2019-12" db="EMBL/GenBank/DDBJ databases">
        <title>Chromosome-level assembly of the Caenorhabditis remanei genome.</title>
        <authorList>
            <person name="Teterina A.A."/>
            <person name="Willis J.H."/>
            <person name="Phillips P.C."/>
        </authorList>
    </citation>
    <scope>NUCLEOTIDE SEQUENCE [LARGE SCALE GENOMIC DNA]</scope>
    <source>
        <strain evidence="1 2">PX506</strain>
        <tissue evidence="1">Whole organism</tissue>
    </source>
</reference>
<evidence type="ECO:0000313" key="2">
    <source>
        <dbReference type="Proteomes" id="UP000483820"/>
    </source>
</evidence>
<dbReference type="AlphaFoldDB" id="A0A6A5FUX1"/>
<evidence type="ECO:0000313" key="1">
    <source>
        <dbReference type="EMBL" id="KAF1746362.1"/>
    </source>
</evidence>
<dbReference type="GeneID" id="9823109"/>
<comment type="caution">
    <text evidence="1">The sequence shown here is derived from an EMBL/GenBank/DDBJ whole genome shotgun (WGS) entry which is preliminary data.</text>
</comment>
<dbReference type="KEGG" id="crq:GCK72_022815"/>
<dbReference type="RefSeq" id="XP_003093753.2">
    <property type="nucleotide sequence ID" value="XM_003093705.2"/>
</dbReference>
<protein>
    <submittedName>
        <fullName evidence="1">Uncharacterized protein</fullName>
    </submittedName>
</protein>
<organism evidence="1 2">
    <name type="scientific">Caenorhabditis remanei</name>
    <name type="common">Caenorhabditis vulgaris</name>
    <dbReference type="NCBI Taxonomy" id="31234"/>
    <lineage>
        <taxon>Eukaryota</taxon>
        <taxon>Metazoa</taxon>
        <taxon>Ecdysozoa</taxon>
        <taxon>Nematoda</taxon>
        <taxon>Chromadorea</taxon>
        <taxon>Rhabditida</taxon>
        <taxon>Rhabditina</taxon>
        <taxon>Rhabditomorpha</taxon>
        <taxon>Rhabditoidea</taxon>
        <taxon>Rhabditidae</taxon>
        <taxon>Peloderinae</taxon>
        <taxon>Caenorhabditis</taxon>
    </lineage>
</organism>